<protein>
    <submittedName>
        <fullName evidence="2">Uncharacterized protein</fullName>
    </submittedName>
</protein>
<name>A0A0W0R4T2_9GAMM</name>
<feature type="transmembrane region" description="Helical" evidence="1">
    <location>
        <begin position="131"/>
        <end position="152"/>
    </location>
</feature>
<dbReference type="OrthoDB" id="279138at2"/>
<keyword evidence="3" id="KW-0614">Plasmid</keyword>
<dbReference type="AlphaFoldDB" id="A0A0W0R4T2"/>
<evidence type="ECO:0000313" key="4">
    <source>
        <dbReference type="Proteomes" id="UP000054859"/>
    </source>
</evidence>
<keyword evidence="1" id="KW-0812">Transmembrane</keyword>
<feature type="transmembrane region" description="Helical" evidence="1">
    <location>
        <begin position="387"/>
        <end position="420"/>
    </location>
</feature>
<feature type="transmembrane region" description="Helical" evidence="1">
    <location>
        <begin position="28"/>
        <end position="60"/>
    </location>
</feature>
<keyword evidence="1" id="KW-1133">Transmembrane helix</keyword>
<feature type="transmembrane region" description="Helical" evidence="1">
    <location>
        <begin position="72"/>
        <end position="90"/>
    </location>
</feature>
<dbReference type="EMBL" id="LR134429">
    <property type="protein sequence ID" value="VEH85710.1"/>
    <property type="molecule type" value="Genomic_DNA"/>
</dbReference>
<evidence type="ECO:0000313" key="5">
    <source>
        <dbReference type="Proteomes" id="UP000281170"/>
    </source>
</evidence>
<reference evidence="3 5" key="2">
    <citation type="submission" date="2018-12" db="EMBL/GenBank/DDBJ databases">
        <authorList>
            <consortium name="Pathogen Informatics"/>
        </authorList>
    </citation>
    <scope>NUCLEOTIDE SEQUENCE [LARGE SCALE GENOMIC DNA]</scope>
    <source>
        <strain evidence="3 5">NCTC12735</strain>
        <plasmid evidence="5">20</plasmid>
    </source>
</reference>
<evidence type="ECO:0000256" key="1">
    <source>
        <dbReference type="SAM" id="Phobius"/>
    </source>
</evidence>
<dbReference type="RefSeq" id="WP_058461777.1">
    <property type="nucleotide sequence ID" value="NZ_CAAAHS010000005.1"/>
</dbReference>
<proteinExistence type="predicted"/>
<evidence type="ECO:0000313" key="2">
    <source>
        <dbReference type="EMBL" id="KTC66072.1"/>
    </source>
</evidence>
<geneLocation type="plasmid" evidence="3 5">
    <name>20</name>
</geneLocation>
<dbReference type="Proteomes" id="UP000281170">
    <property type="component" value="Plasmid 20"/>
</dbReference>
<accession>A0A0W0R4T2</accession>
<keyword evidence="1" id="KW-0472">Membrane</keyword>
<dbReference type="STRING" id="45056.Lade_0730"/>
<dbReference type="Proteomes" id="UP000054859">
    <property type="component" value="Unassembled WGS sequence"/>
</dbReference>
<feature type="transmembrane region" description="Helical" evidence="1">
    <location>
        <begin position="194"/>
        <end position="214"/>
    </location>
</feature>
<feature type="transmembrane region" description="Helical" evidence="1">
    <location>
        <begin position="357"/>
        <end position="375"/>
    </location>
</feature>
<evidence type="ECO:0000313" key="3">
    <source>
        <dbReference type="EMBL" id="VEH85710.1"/>
    </source>
</evidence>
<keyword evidence="4" id="KW-1185">Reference proteome</keyword>
<feature type="transmembrane region" description="Helical" evidence="1">
    <location>
        <begin position="102"/>
        <end position="119"/>
    </location>
</feature>
<sequence length="433" mass="49520">MTKINVFSKLFLHGDASSDLKTWDKIELLFILCISLLSNTAIINMSGRGVPVFFMLFPLLLIKKDHILINRYILALLMISMLFQVLGYFLNGQTNDYEGGQYVLNFLFAFGFISLISILEKYSFAVIAKNIVFILAAIFILDSIFAIINFLFHTRFTLNYLANSASFGFRMDGILFNYDYRGFARITGPWSEPAYSVLPLLTYIFCCYVIWENVTKWQKMLLISSALIYIFFAGARSFIVLFASLLFFGLLIRPFKRNLENTQYDKKYILISLLGLLSFAFIVLIGSFIDSCQFSNISFAARFGGMEYAVHEISSFPISGLGPKSVIDQLKNYDLPYCIAKNLSSQNAIHSLLLQQLYKFGLAGLPFLFFPYVAIAHFTRSEKFTTVLVFLLTLYTVCFFTGDFTFFSGYWLLLALIYLFSKEGRERGNLTQL</sequence>
<reference evidence="2 4" key="1">
    <citation type="submission" date="2015-11" db="EMBL/GenBank/DDBJ databases">
        <title>Identification of large and diverse effector repertoires of 38 Legionella species.</title>
        <authorList>
            <person name="Burstein D."/>
            <person name="Amaro F."/>
            <person name="Zusman T."/>
            <person name="Lifshitz Z."/>
            <person name="Cohen O."/>
            <person name="Gilbert J.A."/>
            <person name="Pupko T."/>
            <person name="Shuman H.A."/>
            <person name="Segal G."/>
        </authorList>
    </citation>
    <scope>NUCLEOTIDE SEQUENCE [LARGE SCALE GENOMIC DNA]</scope>
    <source>
        <strain evidence="2 4">1762-AUS-E</strain>
    </source>
</reference>
<gene>
    <name evidence="2" type="ORF">Lade_0730</name>
    <name evidence="3" type="ORF">NCTC12735_01345</name>
</gene>
<dbReference type="KEGG" id="ladl:NCTC12735_01345"/>
<feature type="transmembrane region" description="Helical" evidence="1">
    <location>
        <begin position="226"/>
        <end position="248"/>
    </location>
</feature>
<organism evidence="2 4">
    <name type="scientific">Legionella adelaidensis</name>
    <dbReference type="NCBI Taxonomy" id="45056"/>
    <lineage>
        <taxon>Bacteria</taxon>
        <taxon>Pseudomonadati</taxon>
        <taxon>Pseudomonadota</taxon>
        <taxon>Gammaproteobacteria</taxon>
        <taxon>Legionellales</taxon>
        <taxon>Legionellaceae</taxon>
        <taxon>Legionella</taxon>
    </lineage>
</organism>
<dbReference type="PATRIC" id="fig|45056.6.peg.754"/>
<dbReference type="EMBL" id="LNKA01000001">
    <property type="protein sequence ID" value="KTC66072.1"/>
    <property type="molecule type" value="Genomic_DNA"/>
</dbReference>
<feature type="transmembrane region" description="Helical" evidence="1">
    <location>
        <begin position="268"/>
        <end position="289"/>
    </location>
</feature>